<evidence type="ECO:0000256" key="1">
    <source>
        <dbReference type="ARBA" id="ARBA00009437"/>
    </source>
</evidence>
<dbReference type="Gene3D" id="3.40.190.290">
    <property type="match status" value="1"/>
</dbReference>
<dbReference type="AlphaFoldDB" id="A0A8J7FFX2"/>
<accession>A0A8J7FFX2</accession>
<dbReference type="InterPro" id="IPR036390">
    <property type="entry name" value="WH_DNA-bd_sf"/>
</dbReference>
<proteinExistence type="inferred from homology"/>
<evidence type="ECO:0000313" key="6">
    <source>
        <dbReference type="EMBL" id="MBE9398949.1"/>
    </source>
</evidence>
<dbReference type="RefSeq" id="WP_193954644.1">
    <property type="nucleotide sequence ID" value="NZ_JADEYS010000020.1"/>
</dbReference>
<organism evidence="6 7">
    <name type="scientific">Pontibacterium sinense</name>
    <dbReference type="NCBI Taxonomy" id="2781979"/>
    <lineage>
        <taxon>Bacteria</taxon>
        <taxon>Pseudomonadati</taxon>
        <taxon>Pseudomonadota</taxon>
        <taxon>Gammaproteobacteria</taxon>
        <taxon>Oceanospirillales</taxon>
        <taxon>Oceanospirillaceae</taxon>
        <taxon>Pontibacterium</taxon>
    </lineage>
</organism>
<name>A0A8J7FFX2_9GAMM</name>
<evidence type="ECO:0000313" key="7">
    <source>
        <dbReference type="Proteomes" id="UP000640333"/>
    </source>
</evidence>
<keyword evidence="2" id="KW-0805">Transcription regulation</keyword>
<evidence type="ECO:0000256" key="3">
    <source>
        <dbReference type="ARBA" id="ARBA00023125"/>
    </source>
</evidence>
<dbReference type="Pfam" id="PF03466">
    <property type="entry name" value="LysR_substrate"/>
    <property type="match status" value="1"/>
</dbReference>
<dbReference type="Gene3D" id="1.10.10.10">
    <property type="entry name" value="Winged helix-like DNA-binding domain superfamily/Winged helix DNA-binding domain"/>
    <property type="match status" value="1"/>
</dbReference>
<dbReference type="PANTHER" id="PTHR30427">
    <property type="entry name" value="TRANSCRIPTIONAL ACTIVATOR PROTEIN LYSR"/>
    <property type="match status" value="1"/>
</dbReference>
<protein>
    <submittedName>
        <fullName evidence="6">LysR family transcriptional regulator</fullName>
    </submittedName>
</protein>
<keyword evidence="7" id="KW-1185">Reference proteome</keyword>
<comment type="similarity">
    <text evidence="1">Belongs to the LysR transcriptional regulatory family.</text>
</comment>
<dbReference type="Proteomes" id="UP000640333">
    <property type="component" value="Unassembled WGS sequence"/>
</dbReference>
<evidence type="ECO:0000256" key="2">
    <source>
        <dbReference type="ARBA" id="ARBA00023015"/>
    </source>
</evidence>
<dbReference type="InterPro" id="IPR005119">
    <property type="entry name" value="LysR_subst-bd"/>
</dbReference>
<sequence>MNIKALRAFRLTLSEGSLAGASEKLHLSQPAVSRLISTLEGELKMKLFHRTGRRLKPTSEALAFYKEAGRILDNLDQIPRIAADIRSGKSESLRIVVMPRIAHALVAPVINQFLKTDGNVRVSVDVQSRQEAYKWVSGREYDFGIGALPIEDANIQTEVLLRARAQALIPNSHPLATKEEITADDLVDESIITLTPGLLLRRQVDDFFQSAGHNPSYACEISASMLACQLVEEGAGITIADSLSAAAVDKTKVTLRPLVPEKWMSFGLLLPKQHEQSDRIDRLIELLRERAQTLTANDQNIVAVNTDKVHIDTI</sequence>
<comment type="caution">
    <text evidence="6">The sequence shown here is derived from an EMBL/GenBank/DDBJ whole genome shotgun (WGS) entry which is preliminary data.</text>
</comment>
<dbReference type="GO" id="GO:0043565">
    <property type="term" value="F:sequence-specific DNA binding"/>
    <property type="evidence" value="ECO:0007669"/>
    <property type="project" value="TreeGrafter"/>
</dbReference>
<dbReference type="PROSITE" id="PS50931">
    <property type="entry name" value="HTH_LYSR"/>
    <property type="match status" value="1"/>
</dbReference>
<dbReference type="PANTHER" id="PTHR30427:SF1">
    <property type="entry name" value="TRANSCRIPTIONAL ACTIVATOR PROTEIN LYSR"/>
    <property type="match status" value="1"/>
</dbReference>
<feature type="domain" description="HTH lysR-type" evidence="5">
    <location>
        <begin position="1"/>
        <end position="58"/>
    </location>
</feature>
<dbReference type="SUPFAM" id="SSF53850">
    <property type="entry name" value="Periplasmic binding protein-like II"/>
    <property type="match status" value="1"/>
</dbReference>
<evidence type="ECO:0000256" key="4">
    <source>
        <dbReference type="ARBA" id="ARBA00023163"/>
    </source>
</evidence>
<dbReference type="EMBL" id="JADEYS010000020">
    <property type="protein sequence ID" value="MBE9398949.1"/>
    <property type="molecule type" value="Genomic_DNA"/>
</dbReference>
<dbReference type="Pfam" id="PF00126">
    <property type="entry name" value="HTH_1"/>
    <property type="match status" value="1"/>
</dbReference>
<dbReference type="PRINTS" id="PR00039">
    <property type="entry name" value="HTHLYSR"/>
</dbReference>
<reference evidence="6" key="1">
    <citation type="submission" date="2020-10" db="EMBL/GenBank/DDBJ databases">
        <title>Bacterium isolated from coastal waters sediment.</title>
        <authorList>
            <person name="Chen R.-J."/>
            <person name="Lu D.-C."/>
            <person name="Zhu K.-L."/>
            <person name="Du Z.-J."/>
        </authorList>
    </citation>
    <scope>NUCLEOTIDE SEQUENCE</scope>
    <source>
        <strain evidence="6">N1Y112</strain>
    </source>
</reference>
<gene>
    <name evidence="6" type="ORF">IOQ59_16945</name>
</gene>
<dbReference type="InterPro" id="IPR036388">
    <property type="entry name" value="WH-like_DNA-bd_sf"/>
</dbReference>
<dbReference type="GO" id="GO:0003700">
    <property type="term" value="F:DNA-binding transcription factor activity"/>
    <property type="evidence" value="ECO:0007669"/>
    <property type="project" value="InterPro"/>
</dbReference>
<keyword evidence="4" id="KW-0804">Transcription</keyword>
<keyword evidence="3" id="KW-0238">DNA-binding</keyword>
<dbReference type="SUPFAM" id="SSF46785">
    <property type="entry name" value="Winged helix' DNA-binding domain"/>
    <property type="match status" value="1"/>
</dbReference>
<dbReference type="InterPro" id="IPR000847">
    <property type="entry name" value="LysR_HTH_N"/>
</dbReference>
<dbReference type="GO" id="GO:0010628">
    <property type="term" value="P:positive regulation of gene expression"/>
    <property type="evidence" value="ECO:0007669"/>
    <property type="project" value="TreeGrafter"/>
</dbReference>
<evidence type="ECO:0000259" key="5">
    <source>
        <dbReference type="PROSITE" id="PS50931"/>
    </source>
</evidence>